<keyword evidence="2" id="KW-1003">Cell membrane</keyword>
<accession>A0ABW0TFW1</accession>
<feature type="transmembrane region" description="Helical" evidence="6">
    <location>
        <begin position="159"/>
        <end position="180"/>
    </location>
</feature>
<sequence length="350" mass="37543">MFAAVFGSVEQGIIYAIMALGVYLTFRVLDFPDLTVDGSFVTGAAVAATMIVTGYPPLLATAVAIFCGFLAGCITGLLHTKGKINALLSGILMMIALYSINLRIMGFSTEGSVGRPNIPLLNAETLFSKFHAFWGSLGIDDAINGFLSSLGFEHLPSTWGTLILMIIATILIKIVVDWFLQTELGLAIRATGDNKKMIRSFSANTDTLVIFGLGLSNALVAFSGALFAQYSKYSDIGLGIGMIVIGLASVIIGEAIFGTKTIVRTTLAVIFGAIIYRIILGLALRVDFLDTGDMKMITAAIVIAALVLPQFVDKRREKARKAKRHAERLAARNHALSKEEKAVVETRANQ</sequence>
<feature type="transmembrane region" description="Helical" evidence="6">
    <location>
        <begin position="236"/>
        <end position="258"/>
    </location>
</feature>
<feature type="transmembrane region" description="Helical" evidence="6">
    <location>
        <begin position="296"/>
        <end position="312"/>
    </location>
</feature>
<evidence type="ECO:0000313" key="8">
    <source>
        <dbReference type="Proteomes" id="UP001596109"/>
    </source>
</evidence>
<feature type="transmembrane region" description="Helical" evidence="6">
    <location>
        <begin position="58"/>
        <end position="78"/>
    </location>
</feature>
<dbReference type="EMBL" id="JBHSNO010000005">
    <property type="protein sequence ID" value="MFC5588325.1"/>
    <property type="molecule type" value="Genomic_DNA"/>
</dbReference>
<evidence type="ECO:0000256" key="5">
    <source>
        <dbReference type="ARBA" id="ARBA00023136"/>
    </source>
</evidence>
<feature type="transmembrane region" description="Helical" evidence="6">
    <location>
        <begin position="12"/>
        <end position="29"/>
    </location>
</feature>
<evidence type="ECO:0000256" key="1">
    <source>
        <dbReference type="ARBA" id="ARBA00004651"/>
    </source>
</evidence>
<dbReference type="Proteomes" id="UP001596109">
    <property type="component" value="Unassembled WGS sequence"/>
</dbReference>
<dbReference type="PANTHER" id="PTHR32196:SF69">
    <property type="entry name" value="BRANCHED-CHAIN AMINO ACID TRANSPORT SYSTEM, PERMEASE PROTEIN"/>
    <property type="match status" value="1"/>
</dbReference>
<reference evidence="8" key="1">
    <citation type="journal article" date="2019" name="Int. J. Syst. Evol. Microbiol.">
        <title>The Global Catalogue of Microorganisms (GCM) 10K type strain sequencing project: providing services to taxonomists for standard genome sequencing and annotation.</title>
        <authorList>
            <consortium name="The Broad Institute Genomics Platform"/>
            <consortium name="The Broad Institute Genome Sequencing Center for Infectious Disease"/>
            <person name="Wu L."/>
            <person name="Ma J."/>
        </authorList>
    </citation>
    <scope>NUCLEOTIDE SEQUENCE [LARGE SCALE GENOMIC DNA]</scope>
    <source>
        <strain evidence="8">CGMCC 4.1434</strain>
    </source>
</reference>
<evidence type="ECO:0000256" key="6">
    <source>
        <dbReference type="SAM" id="Phobius"/>
    </source>
</evidence>
<keyword evidence="5 6" id="KW-0472">Membrane</keyword>
<evidence type="ECO:0000256" key="3">
    <source>
        <dbReference type="ARBA" id="ARBA00022692"/>
    </source>
</evidence>
<dbReference type="CDD" id="cd06574">
    <property type="entry name" value="TM_PBP1_branched-chain-AA_like"/>
    <property type="match status" value="1"/>
</dbReference>
<dbReference type="PANTHER" id="PTHR32196">
    <property type="entry name" value="ABC TRANSPORTER PERMEASE PROTEIN YPHD-RELATED-RELATED"/>
    <property type="match status" value="1"/>
</dbReference>
<keyword evidence="8" id="KW-1185">Reference proteome</keyword>
<protein>
    <submittedName>
        <fullName evidence="7">ABC transporter permease</fullName>
    </submittedName>
</protein>
<evidence type="ECO:0000256" key="2">
    <source>
        <dbReference type="ARBA" id="ARBA00022475"/>
    </source>
</evidence>
<feature type="transmembrane region" description="Helical" evidence="6">
    <location>
        <begin position="207"/>
        <end position="230"/>
    </location>
</feature>
<gene>
    <name evidence="7" type="ORF">ACFPRA_05485</name>
</gene>
<dbReference type="Pfam" id="PF02653">
    <property type="entry name" value="BPD_transp_2"/>
    <property type="match status" value="1"/>
</dbReference>
<keyword evidence="4 6" id="KW-1133">Transmembrane helix</keyword>
<evidence type="ECO:0000256" key="4">
    <source>
        <dbReference type="ARBA" id="ARBA00022989"/>
    </source>
</evidence>
<comment type="caution">
    <text evidence="7">The sequence shown here is derived from an EMBL/GenBank/DDBJ whole genome shotgun (WGS) entry which is preliminary data.</text>
</comment>
<evidence type="ECO:0000313" key="7">
    <source>
        <dbReference type="EMBL" id="MFC5588325.1"/>
    </source>
</evidence>
<dbReference type="InterPro" id="IPR001851">
    <property type="entry name" value="ABC_transp_permease"/>
</dbReference>
<keyword evidence="3 6" id="KW-0812">Transmembrane</keyword>
<dbReference type="RefSeq" id="WP_381431532.1">
    <property type="nucleotide sequence ID" value="NZ_JBHSNO010000005.1"/>
</dbReference>
<organism evidence="7 8">
    <name type="scientific">Sporosarcina soli</name>
    <dbReference type="NCBI Taxonomy" id="334736"/>
    <lineage>
        <taxon>Bacteria</taxon>
        <taxon>Bacillati</taxon>
        <taxon>Bacillota</taxon>
        <taxon>Bacilli</taxon>
        <taxon>Bacillales</taxon>
        <taxon>Caryophanaceae</taxon>
        <taxon>Sporosarcina</taxon>
    </lineage>
</organism>
<comment type="subcellular location">
    <subcellularLocation>
        <location evidence="1">Cell membrane</location>
        <topology evidence="1">Multi-pass membrane protein</topology>
    </subcellularLocation>
</comment>
<name>A0ABW0TFW1_9BACL</name>
<proteinExistence type="predicted"/>
<feature type="transmembrane region" description="Helical" evidence="6">
    <location>
        <begin position="85"/>
        <end position="104"/>
    </location>
</feature>
<feature type="transmembrane region" description="Helical" evidence="6">
    <location>
        <begin position="265"/>
        <end position="284"/>
    </location>
</feature>